<name>A0A7R8W946_9CRUS</name>
<accession>A0A7R8W946</accession>
<organism evidence="1">
    <name type="scientific">Cyprideis torosa</name>
    <dbReference type="NCBI Taxonomy" id="163714"/>
    <lineage>
        <taxon>Eukaryota</taxon>
        <taxon>Metazoa</taxon>
        <taxon>Ecdysozoa</taxon>
        <taxon>Arthropoda</taxon>
        <taxon>Crustacea</taxon>
        <taxon>Oligostraca</taxon>
        <taxon>Ostracoda</taxon>
        <taxon>Podocopa</taxon>
        <taxon>Podocopida</taxon>
        <taxon>Cytherocopina</taxon>
        <taxon>Cytheroidea</taxon>
        <taxon>Cytherideidae</taxon>
        <taxon>Cyprideis</taxon>
    </lineage>
</organism>
<protein>
    <submittedName>
        <fullName evidence="1">Uncharacterized protein</fullName>
    </submittedName>
</protein>
<gene>
    <name evidence="1" type="ORF">CTOB1V02_LOCUS2583</name>
</gene>
<evidence type="ECO:0000313" key="1">
    <source>
        <dbReference type="EMBL" id="CAD7224626.1"/>
    </source>
</evidence>
<reference evidence="1" key="1">
    <citation type="submission" date="2020-11" db="EMBL/GenBank/DDBJ databases">
        <authorList>
            <person name="Tran Van P."/>
        </authorList>
    </citation>
    <scope>NUCLEOTIDE SEQUENCE</scope>
</reference>
<dbReference type="EMBL" id="OB660410">
    <property type="protein sequence ID" value="CAD7224626.1"/>
    <property type="molecule type" value="Genomic_DNA"/>
</dbReference>
<proteinExistence type="predicted"/>
<sequence>MLRQKPSTFHIFTSPSDPTTILSSPENNMIELTIFLVCTAIVVFVAAICCGMNHGCRRCFRRSPPACPMAVVVQGSQAPPPPTYYIPPPQPYGYGQMYVPMPNSPPLQPPPPYVP</sequence>
<dbReference type="AlphaFoldDB" id="A0A7R8W946"/>